<gene>
    <name evidence="1" type="ORF">GLRG_06391</name>
</gene>
<keyword evidence="2" id="KW-1185">Reference proteome</keyword>
<accession>E3QK59</accession>
<dbReference type="AlphaFoldDB" id="E3QK59"/>
<dbReference type="GeneID" id="24411756"/>
<proteinExistence type="predicted"/>
<organism evidence="2">
    <name type="scientific">Colletotrichum graminicola (strain M1.001 / M2 / FGSC 10212)</name>
    <name type="common">Maize anthracnose fungus</name>
    <name type="synonym">Glomerella graminicola</name>
    <dbReference type="NCBI Taxonomy" id="645133"/>
    <lineage>
        <taxon>Eukaryota</taxon>
        <taxon>Fungi</taxon>
        <taxon>Dikarya</taxon>
        <taxon>Ascomycota</taxon>
        <taxon>Pezizomycotina</taxon>
        <taxon>Sordariomycetes</taxon>
        <taxon>Hypocreomycetidae</taxon>
        <taxon>Glomerellales</taxon>
        <taxon>Glomerellaceae</taxon>
        <taxon>Colletotrichum</taxon>
        <taxon>Colletotrichum graminicola species complex</taxon>
    </lineage>
</organism>
<dbReference type="HOGENOM" id="CLU_2739864_0_0_1"/>
<name>E3QK59_COLGM</name>
<evidence type="ECO:0000313" key="1">
    <source>
        <dbReference type="EMBL" id="EFQ31247.1"/>
    </source>
</evidence>
<protein>
    <submittedName>
        <fullName evidence="1">Uncharacterized protein</fullName>
    </submittedName>
</protein>
<dbReference type="RefSeq" id="XP_008095267.1">
    <property type="nucleotide sequence ID" value="XM_008097076.1"/>
</dbReference>
<evidence type="ECO:0000313" key="2">
    <source>
        <dbReference type="Proteomes" id="UP000008782"/>
    </source>
</evidence>
<reference evidence="2" key="1">
    <citation type="journal article" date="2012" name="Nat. Genet.">
        <title>Lifestyle transitions in plant pathogenic Colletotrichum fungi deciphered by genome and transcriptome analyses.</title>
        <authorList>
            <person name="O'Connell R.J."/>
            <person name="Thon M.R."/>
            <person name="Hacquard S."/>
            <person name="Amyotte S.G."/>
            <person name="Kleemann J."/>
            <person name="Torres M.F."/>
            <person name="Damm U."/>
            <person name="Buiate E.A."/>
            <person name="Epstein L."/>
            <person name="Alkan N."/>
            <person name="Altmueller J."/>
            <person name="Alvarado-Balderrama L."/>
            <person name="Bauser C.A."/>
            <person name="Becker C."/>
            <person name="Birren B.W."/>
            <person name="Chen Z."/>
            <person name="Choi J."/>
            <person name="Crouch J.A."/>
            <person name="Duvick J.P."/>
            <person name="Farman M.A."/>
            <person name="Gan P."/>
            <person name="Heiman D."/>
            <person name="Henrissat B."/>
            <person name="Howard R.J."/>
            <person name="Kabbage M."/>
            <person name="Koch C."/>
            <person name="Kracher B."/>
            <person name="Kubo Y."/>
            <person name="Law A.D."/>
            <person name="Lebrun M.-H."/>
            <person name="Lee Y.-H."/>
            <person name="Miyara I."/>
            <person name="Moore N."/>
            <person name="Neumann U."/>
            <person name="Nordstroem K."/>
            <person name="Panaccione D.G."/>
            <person name="Panstruga R."/>
            <person name="Place M."/>
            <person name="Proctor R.H."/>
            <person name="Prusky D."/>
            <person name="Rech G."/>
            <person name="Reinhardt R."/>
            <person name="Rollins J.A."/>
            <person name="Rounsley S."/>
            <person name="Schardl C.L."/>
            <person name="Schwartz D.C."/>
            <person name="Shenoy N."/>
            <person name="Shirasu K."/>
            <person name="Sikhakolli U.R."/>
            <person name="Stueber K."/>
            <person name="Sukno S.A."/>
            <person name="Sweigard J.A."/>
            <person name="Takano Y."/>
            <person name="Takahara H."/>
            <person name="Trail F."/>
            <person name="van der Does H.C."/>
            <person name="Voll L.M."/>
            <person name="Will I."/>
            <person name="Young S."/>
            <person name="Zeng Q."/>
            <person name="Zhang J."/>
            <person name="Zhou S."/>
            <person name="Dickman M.B."/>
            <person name="Schulze-Lefert P."/>
            <person name="Ver Loren van Themaat E."/>
            <person name="Ma L.-J."/>
            <person name="Vaillancourt L.J."/>
        </authorList>
    </citation>
    <scope>NUCLEOTIDE SEQUENCE [LARGE SCALE GENOMIC DNA]</scope>
    <source>
        <strain evidence="2">M1.001 / M2 / FGSC 10212</strain>
    </source>
</reference>
<dbReference type="VEuPathDB" id="FungiDB:GLRG_06391"/>
<sequence>MGGLLSQTRDSYFAGRTRVRKRLVGATAGWLVDKDLTETEPGLDSTRLVWLALAPLRRASSAQVFLVRVAK</sequence>
<dbReference type="EMBL" id="GG697354">
    <property type="protein sequence ID" value="EFQ31247.1"/>
    <property type="molecule type" value="Genomic_DNA"/>
</dbReference>
<dbReference type="Proteomes" id="UP000008782">
    <property type="component" value="Unassembled WGS sequence"/>
</dbReference>